<keyword evidence="5 7" id="KW-0805">Transcription regulation</keyword>
<gene>
    <name evidence="7" type="primary">nusB</name>
    <name evidence="10" type="ORF">A2406_00890</name>
</gene>
<dbReference type="GO" id="GO:0003723">
    <property type="term" value="F:RNA binding"/>
    <property type="evidence" value="ECO:0007669"/>
    <property type="project" value="UniProtKB-UniRule"/>
</dbReference>
<dbReference type="PRINTS" id="PR00502">
    <property type="entry name" value="NUDIXFAMILY"/>
</dbReference>
<evidence type="ECO:0000256" key="7">
    <source>
        <dbReference type="HAMAP-Rule" id="MF_00073"/>
    </source>
</evidence>
<dbReference type="SUPFAM" id="SSF55811">
    <property type="entry name" value="Nudix"/>
    <property type="match status" value="1"/>
</dbReference>
<dbReference type="CDD" id="cd03673">
    <property type="entry name" value="NUDIX_Ap6A_hydrolase"/>
    <property type="match status" value="1"/>
</dbReference>
<evidence type="ECO:0000256" key="4">
    <source>
        <dbReference type="ARBA" id="ARBA00022884"/>
    </source>
</evidence>
<comment type="function">
    <text evidence="7">Involved in transcription antitermination. Required for transcription of ribosomal RNA (rRNA) genes. Binds specifically to the boxA antiterminator sequence of the ribosomal RNA (rrn) operons.</text>
</comment>
<comment type="similarity">
    <text evidence="1 7">Belongs to the NusB family.</text>
</comment>
<dbReference type="InterPro" id="IPR051325">
    <property type="entry name" value="Nudix_hydrolase_domain"/>
</dbReference>
<comment type="caution">
    <text evidence="10">The sequence shown here is derived from an EMBL/GenBank/DDBJ whole genome shotgun (WGS) entry which is preliminary data.</text>
</comment>
<dbReference type="GO" id="GO:0031564">
    <property type="term" value="P:transcription antitermination"/>
    <property type="evidence" value="ECO:0007669"/>
    <property type="project" value="UniProtKB-KW"/>
</dbReference>
<dbReference type="GO" id="GO:0004081">
    <property type="term" value="F:bis(5'-nucleosyl)-tetraphosphatase (asymmetrical) activity"/>
    <property type="evidence" value="ECO:0007669"/>
    <property type="project" value="TreeGrafter"/>
</dbReference>
<protein>
    <recommendedName>
        <fullName evidence="7">Transcription antitermination protein NusB</fullName>
    </recommendedName>
    <alternativeName>
        <fullName evidence="7">Antitermination factor NusB</fullName>
    </alternativeName>
</protein>
<dbReference type="Gene3D" id="1.10.940.10">
    <property type="entry name" value="NusB-like"/>
    <property type="match status" value="1"/>
</dbReference>
<dbReference type="GO" id="GO:0006353">
    <property type="term" value="P:DNA-templated transcription termination"/>
    <property type="evidence" value="ECO:0007669"/>
    <property type="project" value="UniProtKB-UniRule"/>
</dbReference>
<dbReference type="InterPro" id="IPR035926">
    <property type="entry name" value="NusB-like_sf"/>
</dbReference>
<dbReference type="NCBIfam" id="TIGR01951">
    <property type="entry name" value="nusB"/>
    <property type="match status" value="1"/>
</dbReference>
<dbReference type="InterPro" id="IPR006027">
    <property type="entry name" value="NusB_RsmB_TIM44"/>
</dbReference>
<dbReference type="PROSITE" id="PS51462">
    <property type="entry name" value="NUDIX"/>
    <property type="match status" value="1"/>
</dbReference>
<dbReference type="GO" id="GO:0006167">
    <property type="term" value="P:AMP biosynthetic process"/>
    <property type="evidence" value="ECO:0007669"/>
    <property type="project" value="TreeGrafter"/>
</dbReference>
<evidence type="ECO:0000313" key="10">
    <source>
        <dbReference type="EMBL" id="OGY93295.1"/>
    </source>
</evidence>
<dbReference type="Pfam" id="PF00293">
    <property type="entry name" value="NUDIX"/>
    <property type="match status" value="1"/>
</dbReference>
<organism evidence="10 11">
    <name type="scientific">Candidatus Komeilibacteria bacterium RIFOXYC1_FULL_37_11</name>
    <dbReference type="NCBI Taxonomy" id="1798555"/>
    <lineage>
        <taxon>Bacteria</taxon>
        <taxon>Candidatus Komeiliibacteriota</taxon>
    </lineage>
</organism>
<evidence type="ECO:0000256" key="1">
    <source>
        <dbReference type="ARBA" id="ARBA00005952"/>
    </source>
</evidence>
<dbReference type="PANTHER" id="PTHR21340">
    <property type="entry name" value="DIADENOSINE 5,5-P1,P4-TETRAPHOSPHATE PYROPHOSPHOHYDROLASE MUTT"/>
    <property type="match status" value="1"/>
</dbReference>
<dbReference type="SUPFAM" id="SSF48013">
    <property type="entry name" value="NusB-like"/>
    <property type="match status" value="1"/>
</dbReference>
<feature type="domain" description="Nudix hydrolase" evidence="9">
    <location>
        <begin position="149"/>
        <end position="283"/>
    </location>
</feature>
<comment type="similarity">
    <text evidence="8">Belongs to the Nudix hydrolase family.</text>
</comment>
<evidence type="ECO:0000256" key="5">
    <source>
        <dbReference type="ARBA" id="ARBA00023015"/>
    </source>
</evidence>
<evidence type="ECO:0000256" key="8">
    <source>
        <dbReference type="RuleBase" id="RU003476"/>
    </source>
</evidence>
<keyword evidence="3 7" id="KW-0889">Transcription antitermination</keyword>
<dbReference type="InterPro" id="IPR015797">
    <property type="entry name" value="NUDIX_hydrolase-like_dom_sf"/>
</dbReference>
<proteinExistence type="inferred from homology"/>
<keyword evidence="6 7" id="KW-0804">Transcription</keyword>
<evidence type="ECO:0000313" key="11">
    <source>
        <dbReference type="Proteomes" id="UP000177626"/>
    </source>
</evidence>
<dbReference type="Gene3D" id="3.90.79.10">
    <property type="entry name" value="Nucleoside Triphosphate Pyrophosphohydrolase"/>
    <property type="match status" value="1"/>
</dbReference>
<dbReference type="Pfam" id="PF01029">
    <property type="entry name" value="NusB"/>
    <property type="match status" value="1"/>
</dbReference>
<reference evidence="10 11" key="1">
    <citation type="journal article" date="2016" name="Nat. Commun.">
        <title>Thousands of microbial genomes shed light on interconnected biogeochemical processes in an aquifer system.</title>
        <authorList>
            <person name="Anantharaman K."/>
            <person name="Brown C.T."/>
            <person name="Hug L.A."/>
            <person name="Sharon I."/>
            <person name="Castelle C.J."/>
            <person name="Probst A.J."/>
            <person name="Thomas B.C."/>
            <person name="Singh A."/>
            <person name="Wilkins M.J."/>
            <person name="Karaoz U."/>
            <person name="Brodie E.L."/>
            <person name="Williams K.H."/>
            <person name="Hubbard S.S."/>
            <person name="Banfield J.F."/>
        </authorList>
    </citation>
    <scope>NUCLEOTIDE SEQUENCE [LARGE SCALE GENOMIC DNA]</scope>
</reference>
<dbReference type="Proteomes" id="UP000177626">
    <property type="component" value="Unassembled WGS sequence"/>
</dbReference>
<dbReference type="HAMAP" id="MF_00073">
    <property type="entry name" value="NusB"/>
    <property type="match status" value="1"/>
</dbReference>
<evidence type="ECO:0000256" key="6">
    <source>
        <dbReference type="ARBA" id="ARBA00023163"/>
    </source>
</evidence>
<dbReference type="InterPro" id="IPR000086">
    <property type="entry name" value="NUDIX_hydrolase_dom"/>
</dbReference>
<sequence>MANRHLARTIALQTLFEWDFLNGKKNVEGIFKYIKEEFAPDFDDQGFSLNLIKNITAHKKELDNIIVSFAPEWPIDQITVTDRNVLRIGIYELKMNPDIPPKVAINEAIELAKAFGGDSSGKFVNGVLGSIYKEMVKKGEKQDLGSQGIRELSAGGLVYRQEDDGYYFVLILDAYGKWTFPKGHVDQGEVEEKAAIREIGEETGLKKLSSHGYLGETEVKVHKPNEKPYRKLIKYYLIEAKDKNIIVPDVSELKDVKWFSLQEALATLGYDNAKDIFRTGLEKLGL</sequence>
<dbReference type="GO" id="GO:0006754">
    <property type="term" value="P:ATP biosynthetic process"/>
    <property type="evidence" value="ECO:0007669"/>
    <property type="project" value="TreeGrafter"/>
</dbReference>
<dbReference type="InterPro" id="IPR020084">
    <property type="entry name" value="NUDIX_hydrolase_CS"/>
</dbReference>
<dbReference type="InterPro" id="IPR011605">
    <property type="entry name" value="NusB_fam"/>
</dbReference>
<dbReference type="InterPro" id="IPR020476">
    <property type="entry name" value="Nudix_hydrolase"/>
</dbReference>
<evidence type="ECO:0000256" key="2">
    <source>
        <dbReference type="ARBA" id="ARBA00022801"/>
    </source>
</evidence>
<evidence type="ECO:0000259" key="9">
    <source>
        <dbReference type="PROSITE" id="PS51462"/>
    </source>
</evidence>
<dbReference type="PROSITE" id="PS00893">
    <property type="entry name" value="NUDIX_BOX"/>
    <property type="match status" value="1"/>
</dbReference>
<keyword evidence="4 7" id="KW-0694">RNA-binding</keyword>
<accession>A0A1G2BVV0</accession>
<keyword evidence="2 8" id="KW-0378">Hydrolase</keyword>
<evidence type="ECO:0000256" key="3">
    <source>
        <dbReference type="ARBA" id="ARBA00022814"/>
    </source>
</evidence>
<name>A0A1G2BVV0_9BACT</name>
<dbReference type="PANTHER" id="PTHR21340:SF0">
    <property type="entry name" value="BIS(5'-NUCLEOSYL)-TETRAPHOSPHATASE [ASYMMETRICAL]"/>
    <property type="match status" value="1"/>
</dbReference>
<dbReference type="EMBL" id="MHKQ01000024">
    <property type="protein sequence ID" value="OGY93295.1"/>
    <property type="molecule type" value="Genomic_DNA"/>
</dbReference>
<dbReference type="AlphaFoldDB" id="A0A1G2BVV0"/>